<dbReference type="PROSITE" id="PS50076">
    <property type="entry name" value="DNAJ_2"/>
    <property type="match status" value="1"/>
</dbReference>
<evidence type="ECO:0000313" key="3">
    <source>
        <dbReference type="EMBL" id="OCH87507.1"/>
    </source>
</evidence>
<reference evidence="3 4" key="1">
    <citation type="submission" date="2016-07" db="EMBL/GenBank/DDBJ databases">
        <title>Draft genome of the white-rot fungus Obba rivulosa 3A-2.</title>
        <authorList>
            <consortium name="DOE Joint Genome Institute"/>
            <person name="Miettinen O."/>
            <person name="Riley R."/>
            <person name="Acob R."/>
            <person name="Barry K."/>
            <person name="Cullen D."/>
            <person name="De Vries R."/>
            <person name="Hainaut M."/>
            <person name="Hatakka A."/>
            <person name="Henrissat B."/>
            <person name="Hilden K."/>
            <person name="Kuo R."/>
            <person name="Labutti K."/>
            <person name="Lipzen A."/>
            <person name="Makela M.R."/>
            <person name="Sandor L."/>
            <person name="Spatafora J.W."/>
            <person name="Grigoriev I.V."/>
            <person name="Hibbett D.S."/>
        </authorList>
    </citation>
    <scope>NUCLEOTIDE SEQUENCE [LARGE SCALE GENOMIC DNA]</scope>
    <source>
        <strain evidence="3 4">3A-2</strain>
    </source>
</reference>
<evidence type="ECO:0000256" key="1">
    <source>
        <dbReference type="SAM" id="MobiDB-lite"/>
    </source>
</evidence>
<feature type="compositionally biased region" description="Basic and acidic residues" evidence="1">
    <location>
        <begin position="414"/>
        <end position="478"/>
    </location>
</feature>
<dbReference type="OrthoDB" id="442087at2759"/>
<dbReference type="EMBL" id="KV722482">
    <property type="protein sequence ID" value="OCH87507.1"/>
    <property type="molecule type" value="Genomic_DNA"/>
</dbReference>
<dbReference type="CDD" id="cd06257">
    <property type="entry name" value="DnaJ"/>
    <property type="match status" value="1"/>
</dbReference>
<dbReference type="SMART" id="SM00271">
    <property type="entry name" value="DnaJ"/>
    <property type="match status" value="1"/>
</dbReference>
<dbReference type="GO" id="GO:0051087">
    <property type="term" value="F:protein-folding chaperone binding"/>
    <property type="evidence" value="ECO:0007669"/>
    <property type="project" value="TreeGrafter"/>
</dbReference>
<feature type="compositionally biased region" description="Polar residues" evidence="1">
    <location>
        <begin position="352"/>
        <end position="361"/>
    </location>
</feature>
<name>A0A8E2DHV4_9APHY</name>
<dbReference type="GO" id="GO:0051082">
    <property type="term" value="F:unfolded protein binding"/>
    <property type="evidence" value="ECO:0007669"/>
    <property type="project" value="TreeGrafter"/>
</dbReference>
<accession>A0A8E2DHV4</accession>
<feature type="compositionally biased region" description="Pro residues" evidence="1">
    <location>
        <begin position="290"/>
        <end position="313"/>
    </location>
</feature>
<dbReference type="InterPro" id="IPR001623">
    <property type="entry name" value="DnaJ_domain"/>
</dbReference>
<feature type="compositionally biased region" description="Polar residues" evidence="1">
    <location>
        <begin position="221"/>
        <end position="239"/>
    </location>
</feature>
<keyword evidence="4" id="KW-1185">Reference proteome</keyword>
<dbReference type="Gene3D" id="1.10.287.110">
    <property type="entry name" value="DnaJ domain"/>
    <property type="match status" value="1"/>
</dbReference>
<sequence>MSTNLYEALGVDKKASPEEIRKAYRKRALQTHPDRLPPTATPEEKKAAEEQFRKINNAYEVLTDESNRKLYDRHGVWPPPELSAEPGPQPSSGFRRNTMDSFGSNPFTSDPFFTSGFGFGPRQHFNFTDPFVLFNSLFGDLHRVFEEDRLFSEPFPSPFGTHSPFGPDPFEPTMMSPFSTRSPFGSFFGPGPSSPLRGFMDATRSSTNTRSYSSVSRSVSMNGQWVSQSKMTRTVNGRTETIDKRRDAQGNEHITYSSPEGERYTINGVEQPSGQSITAPPSQPQASQTRPPPPAMINAPPPPPQPQAAPPQPQASSYYVPPLQPLASNHHTAPQSQRQADAYPGYNYNARPANQQHNSPYTHPAQPAANYAQPPPPPPPPPAPAQAPPMPPQGTYPNSRKDYDRHSSSSHGHSSREVHDAPRRDGVRDAPKGDRRGGRDGLGDSKDRHKDSGRDGRRESTRDRQRDVLRREYKERDYAYPQPTIPAPPPEPDRHARRDGKEHKWWRGGW</sequence>
<dbReference type="AlphaFoldDB" id="A0A8E2DHV4"/>
<dbReference type="PROSITE" id="PS00636">
    <property type="entry name" value="DNAJ_1"/>
    <property type="match status" value="1"/>
</dbReference>
<dbReference type="Proteomes" id="UP000250043">
    <property type="component" value="Unassembled WGS sequence"/>
</dbReference>
<dbReference type="InterPro" id="IPR036869">
    <property type="entry name" value="J_dom_sf"/>
</dbReference>
<dbReference type="PRINTS" id="PR00625">
    <property type="entry name" value="JDOMAIN"/>
</dbReference>
<feature type="region of interest" description="Disordered" evidence="1">
    <location>
        <begin position="190"/>
        <end position="510"/>
    </location>
</feature>
<proteinExistence type="predicted"/>
<feature type="region of interest" description="Disordered" evidence="1">
    <location>
        <begin position="26"/>
        <end position="47"/>
    </location>
</feature>
<feature type="compositionally biased region" description="Low complexity" evidence="1">
    <location>
        <begin position="190"/>
        <end position="220"/>
    </location>
</feature>
<feature type="compositionally biased region" description="Pro residues" evidence="1">
    <location>
        <begin position="373"/>
        <end position="394"/>
    </location>
</feature>
<feature type="compositionally biased region" description="Basic and acidic residues" evidence="1">
    <location>
        <begin position="491"/>
        <end position="510"/>
    </location>
</feature>
<dbReference type="PANTHER" id="PTHR43948:SF10">
    <property type="entry name" value="MRJ, ISOFORM E"/>
    <property type="match status" value="1"/>
</dbReference>
<dbReference type="GO" id="GO:0005737">
    <property type="term" value="C:cytoplasm"/>
    <property type="evidence" value="ECO:0007669"/>
    <property type="project" value="TreeGrafter"/>
</dbReference>
<feature type="compositionally biased region" description="Polar residues" evidence="1">
    <location>
        <begin position="90"/>
        <end position="101"/>
    </location>
</feature>
<dbReference type="InterPro" id="IPR018253">
    <property type="entry name" value="DnaJ_domain_CS"/>
</dbReference>
<dbReference type="SUPFAM" id="SSF46565">
    <property type="entry name" value="Chaperone J-domain"/>
    <property type="match status" value="1"/>
</dbReference>
<feature type="compositionally biased region" description="Polar residues" evidence="1">
    <location>
        <begin position="326"/>
        <end position="339"/>
    </location>
</feature>
<feature type="compositionally biased region" description="Basic and acidic residues" evidence="1">
    <location>
        <begin position="240"/>
        <end position="250"/>
    </location>
</feature>
<dbReference type="Pfam" id="PF00226">
    <property type="entry name" value="DnaJ"/>
    <property type="match status" value="1"/>
</dbReference>
<gene>
    <name evidence="3" type="ORF">OBBRIDRAFT_796111</name>
</gene>
<evidence type="ECO:0000259" key="2">
    <source>
        <dbReference type="PROSITE" id="PS50076"/>
    </source>
</evidence>
<feature type="region of interest" description="Disordered" evidence="1">
    <location>
        <begin position="73"/>
        <end position="101"/>
    </location>
</feature>
<evidence type="ECO:0000313" key="4">
    <source>
        <dbReference type="Proteomes" id="UP000250043"/>
    </source>
</evidence>
<organism evidence="3 4">
    <name type="scientific">Obba rivulosa</name>
    <dbReference type="NCBI Taxonomy" id="1052685"/>
    <lineage>
        <taxon>Eukaryota</taxon>
        <taxon>Fungi</taxon>
        <taxon>Dikarya</taxon>
        <taxon>Basidiomycota</taxon>
        <taxon>Agaricomycotina</taxon>
        <taxon>Agaricomycetes</taxon>
        <taxon>Polyporales</taxon>
        <taxon>Gelatoporiaceae</taxon>
        <taxon>Obba</taxon>
    </lineage>
</organism>
<protein>
    <submittedName>
        <fullName evidence="3">DnaJ-domain-containing protein</fullName>
    </submittedName>
</protein>
<feature type="domain" description="J" evidence="2">
    <location>
        <begin position="4"/>
        <end position="75"/>
    </location>
</feature>
<dbReference type="PANTHER" id="PTHR43948">
    <property type="entry name" value="DNAJ HOMOLOG SUBFAMILY B"/>
    <property type="match status" value="1"/>
</dbReference>
<dbReference type="GO" id="GO:0044183">
    <property type="term" value="F:protein folding chaperone"/>
    <property type="evidence" value="ECO:0007669"/>
    <property type="project" value="TreeGrafter"/>
</dbReference>
<feature type="compositionally biased region" description="Polar residues" evidence="1">
    <location>
        <begin position="268"/>
        <end position="289"/>
    </location>
</feature>